<comment type="caution">
    <text evidence="1">The sequence shown here is derived from an EMBL/GenBank/DDBJ whole genome shotgun (WGS) entry which is preliminary data.</text>
</comment>
<dbReference type="Proteomes" id="UP001556692">
    <property type="component" value="Unassembled WGS sequence"/>
</dbReference>
<reference evidence="1 2" key="1">
    <citation type="submission" date="2024-05" db="EMBL/GenBank/DDBJ databases">
        <authorList>
            <person name="Jiang F."/>
        </authorList>
    </citation>
    <scope>NUCLEOTIDE SEQUENCE [LARGE SCALE GENOMIC DNA]</scope>
    <source>
        <strain evidence="1 2">LZ166</strain>
    </source>
</reference>
<evidence type="ECO:0000313" key="1">
    <source>
        <dbReference type="EMBL" id="MEX0407950.1"/>
    </source>
</evidence>
<gene>
    <name evidence="1" type="ORF">ABGN05_20025</name>
</gene>
<name>A0ABV3SNR8_9HYPH</name>
<accession>A0ABV3SNR8</accession>
<organism evidence="1 2">
    <name type="scientific">Aquibium pacificus</name>
    <dbReference type="NCBI Taxonomy" id="3153579"/>
    <lineage>
        <taxon>Bacteria</taxon>
        <taxon>Pseudomonadati</taxon>
        <taxon>Pseudomonadota</taxon>
        <taxon>Alphaproteobacteria</taxon>
        <taxon>Hyphomicrobiales</taxon>
        <taxon>Phyllobacteriaceae</taxon>
        <taxon>Aquibium</taxon>
    </lineage>
</organism>
<proteinExistence type="predicted"/>
<sequence length="69" mass="7685">MSAGDQEAPVARAAPRIVLDYAKLGRAPAVLREQVRTHMRTLDDPEASEIDRTHARSAIEAFREKIAEE</sequence>
<keyword evidence="2" id="KW-1185">Reference proteome</keyword>
<dbReference type="EMBL" id="JBDPGJ010000004">
    <property type="protein sequence ID" value="MEX0407950.1"/>
    <property type="molecule type" value="Genomic_DNA"/>
</dbReference>
<dbReference type="RefSeq" id="WP_367955805.1">
    <property type="nucleotide sequence ID" value="NZ_JBDPGJ010000004.1"/>
</dbReference>
<protein>
    <submittedName>
        <fullName evidence="1">Uncharacterized protein</fullName>
    </submittedName>
</protein>
<evidence type="ECO:0000313" key="2">
    <source>
        <dbReference type="Proteomes" id="UP001556692"/>
    </source>
</evidence>